<evidence type="ECO:0000256" key="5">
    <source>
        <dbReference type="ARBA" id="ARBA00022490"/>
    </source>
</evidence>
<keyword evidence="5 13" id="KW-0963">Cytoplasm</keyword>
<comment type="similarity">
    <text evidence="2 13">Belongs to the SUA5 family.</text>
</comment>
<evidence type="ECO:0000256" key="2">
    <source>
        <dbReference type="ARBA" id="ARBA00007663"/>
    </source>
</evidence>
<dbReference type="RefSeq" id="WP_045174549.1">
    <property type="nucleotide sequence ID" value="NZ_CP139957.1"/>
</dbReference>
<evidence type="ECO:0000256" key="7">
    <source>
        <dbReference type="ARBA" id="ARBA00022694"/>
    </source>
</evidence>
<comment type="catalytic activity">
    <reaction evidence="12 13">
        <text>L-threonine + hydrogencarbonate + ATP = L-threonylcarbamoyladenylate + diphosphate + H2O</text>
        <dbReference type="Rhea" id="RHEA:36407"/>
        <dbReference type="ChEBI" id="CHEBI:15377"/>
        <dbReference type="ChEBI" id="CHEBI:17544"/>
        <dbReference type="ChEBI" id="CHEBI:30616"/>
        <dbReference type="ChEBI" id="CHEBI:33019"/>
        <dbReference type="ChEBI" id="CHEBI:57926"/>
        <dbReference type="ChEBI" id="CHEBI:73682"/>
        <dbReference type="EC" id="2.7.7.87"/>
    </reaction>
</comment>
<dbReference type="PIRSF" id="PIRSF004930">
    <property type="entry name" value="Tln_factor_SUA5"/>
    <property type="match status" value="1"/>
</dbReference>
<evidence type="ECO:0000256" key="13">
    <source>
        <dbReference type="PIRNR" id="PIRNR004930"/>
    </source>
</evidence>
<dbReference type="Proteomes" id="UP001322744">
    <property type="component" value="Chromosome"/>
</dbReference>
<evidence type="ECO:0000259" key="14">
    <source>
        <dbReference type="PROSITE" id="PS51163"/>
    </source>
</evidence>
<dbReference type="Pfam" id="PF01300">
    <property type="entry name" value="Sua5_yciO_yrdC"/>
    <property type="match status" value="1"/>
</dbReference>
<dbReference type="EC" id="2.7.7.87" evidence="3 13"/>
<dbReference type="Pfam" id="PF03481">
    <property type="entry name" value="Sua5_C"/>
    <property type="match status" value="1"/>
</dbReference>
<name>A0ABZ0U3D3_9FIRM</name>
<sequence length="350" mass="38777">MTIIIDAKEGIDYKKLEKAALILKEGGLVAFPTETVYGVGANALLKDAVDKIFWAKGRPQDNPLIVHVSSKDMLEMCAEITDERVYMLIERFWPGPLTIVLPKKNVIPDNVTASLSTVGVRMPANRIALELIKLAGVPVAAPSANVSGKPSPTEAKHVIEDLMNKVDVIIDGGKCSFGLESTVVDLSGEKAVILRPGAISYFALKEVLGNIELEYSKAVVEGLTGTVPRSPGMKYKHYAPDAKLIIVKGRIDKRIDKINDMKKEFEYKGYKVGILCFYETVHNFDSQYKLILGSMFDAKECGRNLFSILRKFNQLGVDYILCEWGEFDLEFLALENRLYKAAANNIVEVL</sequence>
<dbReference type="NCBIfam" id="TIGR00057">
    <property type="entry name" value="L-threonylcarbamoyladenylate synthase"/>
    <property type="match status" value="1"/>
</dbReference>
<keyword evidence="16" id="KW-1185">Reference proteome</keyword>
<evidence type="ECO:0000256" key="1">
    <source>
        <dbReference type="ARBA" id="ARBA00004496"/>
    </source>
</evidence>
<dbReference type="InterPro" id="IPR006070">
    <property type="entry name" value="Sua5-like_dom"/>
</dbReference>
<evidence type="ECO:0000256" key="12">
    <source>
        <dbReference type="ARBA" id="ARBA00048366"/>
    </source>
</evidence>
<comment type="function">
    <text evidence="13">Required for the formation of a threonylcarbamoyl group on adenosine at position 37 (t(6)A37) in tRNAs that read codons beginning with adenine.</text>
</comment>
<dbReference type="PROSITE" id="PS51163">
    <property type="entry name" value="YRDC"/>
    <property type="match status" value="1"/>
</dbReference>
<dbReference type="InterPro" id="IPR005145">
    <property type="entry name" value="Sua5_C"/>
</dbReference>
<evidence type="ECO:0000256" key="11">
    <source>
        <dbReference type="ARBA" id="ARBA00029774"/>
    </source>
</evidence>
<comment type="subcellular location">
    <subcellularLocation>
        <location evidence="1 13">Cytoplasm</location>
    </subcellularLocation>
</comment>
<evidence type="ECO:0000256" key="8">
    <source>
        <dbReference type="ARBA" id="ARBA00022695"/>
    </source>
</evidence>
<gene>
    <name evidence="15" type="ORF">SOJ16_001027</name>
</gene>
<evidence type="ECO:0000256" key="10">
    <source>
        <dbReference type="ARBA" id="ARBA00022840"/>
    </source>
</evidence>
<dbReference type="InterPro" id="IPR010923">
    <property type="entry name" value="T(6)A37_SUA5"/>
</dbReference>
<evidence type="ECO:0000313" key="16">
    <source>
        <dbReference type="Proteomes" id="UP001322744"/>
    </source>
</evidence>
<keyword evidence="7 13" id="KW-0819">tRNA processing</keyword>
<evidence type="ECO:0000256" key="9">
    <source>
        <dbReference type="ARBA" id="ARBA00022741"/>
    </source>
</evidence>
<dbReference type="EMBL" id="CP139957">
    <property type="protein sequence ID" value="WPX09781.1"/>
    <property type="molecule type" value="Genomic_DNA"/>
</dbReference>
<proteinExistence type="inferred from homology"/>
<keyword evidence="8 13" id="KW-0548">Nucleotidyltransferase</keyword>
<organism evidence="15 16">
    <name type="scientific">Anaerocellum danielii</name>
    <dbReference type="NCBI Taxonomy" id="1387557"/>
    <lineage>
        <taxon>Bacteria</taxon>
        <taxon>Bacillati</taxon>
        <taxon>Bacillota</taxon>
        <taxon>Bacillota incertae sedis</taxon>
        <taxon>Caldicellulosiruptorales</taxon>
        <taxon>Caldicellulosiruptoraceae</taxon>
        <taxon>Anaerocellum</taxon>
    </lineage>
</organism>
<dbReference type="Gene3D" id="3.40.50.11030">
    <property type="entry name" value="Threonylcarbamoyl-AMP synthase, C-terminal domain"/>
    <property type="match status" value="1"/>
</dbReference>
<keyword evidence="10 13" id="KW-0067">ATP-binding</keyword>
<dbReference type="InterPro" id="IPR038385">
    <property type="entry name" value="Sua5/YwlC_C"/>
</dbReference>
<keyword evidence="9 13" id="KW-0547">Nucleotide-binding</keyword>
<accession>A0ABZ0U3D3</accession>
<evidence type="ECO:0000256" key="3">
    <source>
        <dbReference type="ARBA" id="ARBA00012584"/>
    </source>
</evidence>
<dbReference type="InterPro" id="IPR017945">
    <property type="entry name" value="DHBP_synth_RibB-like_a/b_dom"/>
</dbReference>
<feature type="domain" description="YrdC-like" evidence="14">
    <location>
        <begin position="13"/>
        <end position="199"/>
    </location>
</feature>
<dbReference type="Gene3D" id="3.90.870.10">
    <property type="entry name" value="DHBP synthase"/>
    <property type="match status" value="1"/>
</dbReference>
<reference evidence="15 16" key="1">
    <citation type="submission" date="2023-12" db="EMBL/GenBank/DDBJ databases">
        <authorList>
            <person name="Manesh M.J.H."/>
            <person name="Bing R.G."/>
            <person name="Willard D.J."/>
            <person name="Kelly R.M."/>
        </authorList>
    </citation>
    <scope>NUCLEOTIDE SEQUENCE [LARGE SCALE GENOMIC DNA]</scope>
    <source>
        <strain evidence="15 16">DSM 8977</strain>
    </source>
</reference>
<evidence type="ECO:0000256" key="4">
    <source>
        <dbReference type="ARBA" id="ARBA00015492"/>
    </source>
</evidence>
<dbReference type="PANTHER" id="PTHR17490:SF16">
    <property type="entry name" value="THREONYLCARBAMOYL-AMP SYNTHASE"/>
    <property type="match status" value="1"/>
</dbReference>
<dbReference type="GO" id="GO:0061710">
    <property type="term" value="F:L-threonylcarbamoyladenylate synthase"/>
    <property type="evidence" value="ECO:0007669"/>
    <property type="project" value="UniProtKB-EC"/>
</dbReference>
<dbReference type="InterPro" id="IPR050156">
    <property type="entry name" value="TC-AMP_synthase_SUA5"/>
</dbReference>
<evidence type="ECO:0000313" key="15">
    <source>
        <dbReference type="EMBL" id="WPX09781.1"/>
    </source>
</evidence>
<dbReference type="SUPFAM" id="SSF55821">
    <property type="entry name" value="YrdC/RibB"/>
    <property type="match status" value="1"/>
</dbReference>
<evidence type="ECO:0000256" key="6">
    <source>
        <dbReference type="ARBA" id="ARBA00022679"/>
    </source>
</evidence>
<dbReference type="PANTHER" id="PTHR17490">
    <property type="entry name" value="SUA5"/>
    <property type="match status" value="1"/>
</dbReference>
<protein>
    <recommendedName>
        <fullName evidence="4 13">Threonylcarbamoyl-AMP synthase</fullName>
        <shortName evidence="13">TC-AMP synthase</shortName>
        <ecNumber evidence="3 13">2.7.7.87</ecNumber>
    </recommendedName>
    <alternativeName>
        <fullName evidence="11 13">L-threonylcarbamoyladenylate synthase</fullName>
    </alternativeName>
</protein>
<keyword evidence="6 13" id="KW-0808">Transferase</keyword>